<organism evidence="6 7">
    <name type="scientific">Actinomyces bovis</name>
    <dbReference type="NCBI Taxonomy" id="1658"/>
    <lineage>
        <taxon>Bacteria</taxon>
        <taxon>Bacillati</taxon>
        <taxon>Actinomycetota</taxon>
        <taxon>Actinomycetes</taxon>
        <taxon>Actinomycetales</taxon>
        <taxon>Actinomycetaceae</taxon>
        <taxon>Actinomyces</taxon>
    </lineage>
</organism>
<dbReference type="SUPFAM" id="SSF55068">
    <property type="entry name" value="Peptide methionine sulfoxide reductase"/>
    <property type="match status" value="1"/>
</dbReference>
<accession>A0ABY1VNA5</accession>
<dbReference type="EC" id="1.8.4.11" evidence="4"/>
<comment type="catalytic activity">
    <reaction evidence="3 4">
        <text>[thioredoxin]-disulfide + L-methionine + H2O = L-methionine (S)-S-oxide + [thioredoxin]-dithiol</text>
        <dbReference type="Rhea" id="RHEA:19993"/>
        <dbReference type="Rhea" id="RHEA-COMP:10698"/>
        <dbReference type="Rhea" id="RHEA-COMP:10700"/>
        <dbReference type="ChEBI" id="CHEBI:15377"/>
        <dbReference type="ChEBI" id="CHEBI:29950"/>
        <dbReference type="ChEBI" id="CHEBI:50058"/>
        <dbReference type="ChEBI" id="CHEBI:57844"/>
        <dbReference type="ChEBI" id="CHEBI:58772"/>
        <dbReference type="EC" id="1.8.4.11"/>
    </reaction>
</comment>
<feature type="active site" evidence="4">
    <location>
        <position position="60"/>
    </location>
</feature>
<proteinExistence type="inferred from homology"/>
<evidence type="ECO:0000256" key="3">
    <source>
        <dbReference type="ARBA" id="ARBA00048782"/>
    </source>
</evidence>
<dbReference type="EMBL" id="UAPQ01000006">
    <property type="protein sequence ID" value="SPT53166.1"/>
    <property type="molecule type" value="Genomic_DNA"/>
</dbReference>
<comment type="function">
    <text evidence="4">Has an important function as a repair enzyme for proteins that have been inactivated by oxidation. Catalyzes the reversible oxidation-reduction of methionine sulfoxide in proteins to methionine.</text>
</comment>
<dbReference type="PANTHER" id="PTHR42799:SF2">
    <property type="entry name" value="MITOCHONDRIAL PEPTIDE METHIONINE SULFOXIDE REDUCTASE"/>
    <property type="match status" value="1"/>
</dbReference>
<evidence type="ECO:0000313" key="6">
    <source>
        <dbReference type="EMBL" id="SPT53166.1"/>
    </source>
</evidence>
<evidence type="ECO:0000256" key="1">
    <source>
        <dbReference type="ARBA" id="ARBA00023002"/>
    </source>
</evidence>
<gene>
    <name evidence="4 6" type="primary">msrA</name>
    <name evidence="6" type="ORF">NCTC11535_00826</name>
</gene>
<feature type="domain" description="Peptide methionine sulphoxide reductase MsrA" evidence="5">
    <location>
        <begin position="54"/>
        <end position="217"/>
    </location>
</feature>
<dbReference type="Gene3D" id="3.30.1060.10">
    <property type="entry name" value="Peptide methionine sulphoxide reductase MsrA"/>
    <property type="match status" value="1"/>
</dbReference>
<evidence type="ECO:0000259" key="5">
    <source>
        <dbReference type="Pfam" id="PF01625"/>
    </source>
</evidence>
<sequence>MNTSSSNHVSPASSQPLRSTALPGITFSRLPNPGIHPVLGTAIDGPWPQGAQIIYLAAGCFWGVERIFWRQEGVLSTAVGYMGGNTPNPSYEEVCTGATGHAEAVRVVFDPAVVGAGGEALLRVFWENHDSTQLNRHGNDVGTQYRSAVWTTTPEQAAAAHAIREAFQGELTRLGRGTCVTTIDEASAAYAEFGGPFYLAEDYHQAYLHKHPRGYCNHGPNGVTCPVGIVNLPPQVEVLPPKAVPGA</sequence>
<keyword evidence="7" id="KW-1185">Reference proteome</keyword>
<dbReference type="InterPro" id="IPR002569">
    <property type="entry name" value="Met_Sox_Rdtase_MsrA_dom"/>
</dbReference>
<dbReference type="RefSeq" id="WP_111836140.1">
    <property type="nucleotide sequence ID" value="NZ_UAPQ01000006.1"/>
</dbReference>
<dbReference type="Pfam" id="PF01625">
    <property type="entry name" value="PMSR"/>
    <property type="match status" value="1"/>
</dbReference>
<protein>
    <recommendedName>
        <fullName evidence="4">Peptide methionine sulfoxide reductase MsrA</fullName>
        <shortName evidence="4">Protein-methionine-S-oxide reductase</shortName>
        <ecNumber evidence="4">1.8.4.11</ecNumber>
    </recommendedName>
    <alternativeName>
        <fullName evidence="4">Peptide-methionine (S)-S-oxide reductase</fullName>
        <shortName evidence="4">Peptide Met(O) reductase</shortName>
    </alternativeName>
</protein>
<evidence type="ECO:0000256" key="4">
    <source>
        <dbReference type="HAMAP-Rule" id="MF_01401"/>
    </source>
</evidence>
<evidence type="ECO:0000256" key="2">
    <source>
        <dbReference type="ARBA" id="ARBA00047806"/>
    </source>
</evidence>
<dbReference type="HAMAP" id="MF_01401">
    <property type="entry name" value="MsrA"/>
    <property type="match status" value="1"/>
</dbReference>
<reference evidence="6 7" key="1">
    <citation type="submission" date="2018-06" db="EMBL/GenBank/DDBJ databases">
        <authorList>
            <consortium name="Pathogen Informatics"/>
            <person name="Doyle S."/>
        </authorList>
    </citation>
    <scope>NUCLEOTIDE SEQUENCE [LARGE SCALE GENOMIC DNA]</scope>
    <source>
        <strain evidence="6 7">NCTC11535</strain>
    </source>
</reference>
<comment type="similarity">
    <text evidence="4">Belongs to the MsrA Met sulfoxide reductase family.</text>
</comment>
<dbReference type="Proteomes" id="UP000250006">
    <property type="component" value="Unassembled WGS sequence"/>
</dbReference>
<dbReference type="GO" id="GO:0008113">
    <property type="term" value="F:peptide-methionine (S)-S-oxide reductase activity"/>
    <property type="evidence" value="ECO:0007669"/>
    <property type="project" value="UniProtKB-EC"/>
</dbReference>
<dbReference type="NCBIfam" id="TIGR00401">
    <property type="entry name" value="msrA"/>
    <property type="match status" value="1"/>
</dbReference>
<keyword evidence="1 4" id="KW-0560">Oxidoreductase</keyword>
<comment type="catalytic activity">
    <reaction evidence="2 4">
        <text>L-methionyl-[protein] + [thioredoxin]-disulfide + H2O = L-methionyl-(S)-S-oxide-[protein] + [thioredoxin]-dithiol</text>
        <dbReference type="Rhea" id="RHEA:14217"/>
        <dbReference type="Rhea" id="RHEA-COMP:10698"/>
        <dbReference type="Rhea" id="RHEA-COMP:10700"/>
        <dbReference type="Rhea" id="RHEA-COMP:12313"/>
        <dbReference type="Rhea" id="RHEA-COMP:12315"/>
        <dbReference type="ChEBI" id="CHEBI:15377"/>
        <dbReference type="ChEBI" id="CHEBI:16044"/>
        <dbReference type="ChEBI" id="CHEBI:29950"/>
        <dbReference type="ChEBI" id="CHEBI:44120"/>
        <dbReference type="ChEBI" id="CHEBI:50058"/>
        <dbReference type="EC" id="1.8.4.11"/>
    </reaction>
</comment>
<evidence type="ECO:0000313" key="7">
    <source>
        <dbReference type="Proteomes" id="UP000250006"/>
    </source>
</evidence>
<comment type="caution">
    <text evidence="6">The sequence shown here is derived from an EMBL/GenBank/DDBJ whole genome shotgun (WGS) entry which is preliminary data.</text>
</comment>
<name>A0ABY1VNA5_9ACTO</name>
<dbReference type="PANTHER" id="PTHR42799">
    <property type="entry name" value="MITOCHONDRIAL PEPTIDE METHIONINE SULFOXIDE REDUCTASE"/>
    <property type="match status" value="1"/>
</dbReference>
<dbReference type="InterPro" id="IPR050162">
    <property type="entry name" value="MsrA_MetSO_reductase"/>
</dbReference>
<dbReference type="InterPro" id="IPR036509">
    <property type="entry name" value="Met_Sox_Rdtase_MsrA_sf"/>
</dbReference>